<name>A0ACB9DHQ7_ARCLA</name>
<gene>
    <name evidence="1" type="ORF">L6452_08474</name>
</gene>
<protein>
    <submittedName>
        <fullName evidence="1">Uncharacterized protein</fullName>
    </submittedName>
</protein>
<dbReference type="EMBL" id="CM042049">
    <property type="protein sequence ID" value="KAI3746055.1"/>
    <property type="molecule type" value="Genomic_DNA"/>
</dbReference>
<evidence type="ECO:0000313" key="2">
    <source>
        <dbReference type="Proteomes" id="UP001055879"/>
    </source>
</evidence>
<reference evidence="1 2" key="2">
    <citation type="journal article" date="2022" name="Mol. Ecol. Resour.">
        <title>The genomes of chicory, endive, great burdock and yacon provide insights into Asteraceae paleo-polyploidization history and plant inulin production.</title>
        <authorList>
            <person name="Fan W."/>
            <person name="Wang S."/>
            <person name="Wang H."/>
            <person name="Wang A."/>
            <person name="Jiang F."/>
            <person name="Liu H."/>
            <person name="Zhao H."/>
            <person name="Xu D."/>
            <person name="Zhang Y."/>
        </authorList>
    </citation>
    <scope>NUCLEOTIDE SEQUENCE [LARGE SCALE GENOMIC DNA]</scope>
    <source>
        <strain evidence="2">cv. Niubang</strain>
    </source>
</reference>
<organism evidence="1 2">
    <name type="scientific">Arctium lappa</name>
    <name type="common">Greater burdock</name>
    <name type="synonym">Lappa major</name>
    <dbReference type="NCBI Taxonomy" id="4217"/>
    <lineage>
        <taxon>Eukaryota</taxon>
        <taxon>Viridiplantae</taxon>
        <taxon>Streptophyta</taxon>
        <taxon>Embryophyta</taxon>
        <taxon>Tracheophyta</taxon>
        <taxon>Spermatophyta</taxon>
        <taxon>Magnoliopsida</taxon>
        <taxon>eudicotyledons</taxon>
        <taxon>Gunneridae</taxon>
        <taxon>Pentapetalae</taxon>
        <taxon>asterids</taxon>
        <taxon>campanulids</taxon>
        <taxon>Asterales</taxon>
        <taxon>Asteraceae</taxon>
        <taxon>Carduoideae</taxon>
        <taxon>Cardueae</taxon>
        <taxon>Arctiinae</taxon>
        <taxon>Arctium</taxon>
    </lineage>
</organism>
<keyword evidence="2" id="KW-1185">Reference proteome</keyword>
<dbReference type="Proteomes" id="UP001055879">
    <property type="component" value="Linkage Group LG03"/>
</dbReference>
<comment type="caution">
    <text evidence="1">The sequence shown here is derived from an EMBL/GenBank/DDBJ whole genome shotgun (WGS) entry which is preliminary data.</text>
</comment>
<proteinExistence type="predicted"/>
<accession>A0ACB9DHQ7</accession>
<sequence length="104" mass="11550">MKKKSVPRLCQVSPLRHQGRDGAIRARLCQVLSLRHWGRDGTIRAEIVDITNSDFDAKPMVMLLGQYSTGKTTSIKHLLKSDYPGNSHFTACNLKPSAVILTCV</sequence>
<reference evidence="2" key="1">
    <citation type="journal article" date="2022" name="Mol. Ecol. Resour.">
        <title>The genomes of chicory, endive, great burdock and yacon provide insights into Asteraceae palaeo-polyploidization history and plant inulin production.</title>
        <authorList>
            <person name="Fan W."/>
            <person name="Wang S."/>
            <person name="Wang H."/>
            <person name="Wang A."/>
            <person name="Jiang F."/>
            <person name="Liu H."/>
            <person name="Zhao H."/>
            <person name="Xu D."/>
            <person name="Zhang Y."/>
        </authorList>
    </citation>
    <scope>NUCLEOTIDE SEQUENCE [LARGE SCALE GENOMIC DNA]</scope>
    <source>
        <strain evidence="2">cv. Niubang</strain>
    </source>
</reference>
<evidence type="ECO:0000313" key="1">
    <source>
        <dbReference type="EMBL" id="KAI3746055.1"/>
    </source>
</evidence>